<organism evidence="3 4">
    <name type="scientific">Formicincola oecophyllae</name>
    <dbReference type="NCBI Taxonomy" id="2558361"/>
    <lineage>
        <taxon>Bacteria</taxon>
        <taxon>Pseudomonadati</taxon>
        <taxon>Pseudomonadota</taxon>
        <taxon>Alphaproteobacteria</taxon>
        <taxon>Acetobacterales</taxon>
        <taxon>Acetobacteraceae</taxon>
        <taxon>Formicincola</taxon>
    </lineage>
</organism>
<feature type="compositionally biased region" description="Low complexity" evidence="1">
    <location>
        <begin position="33"/>
        <end position="50"/>
    </location>
</feature>
<keyword evidence="4" id="KW-1185">Reference proteome</keyword>
<evidence type="ECO:0000313" key="4">
    <source>
        <dbReference type="Proteomes" id="UP000318709"/>
    </source>
</evidence>
<sequence>MAPPPPFAIPLRQAGLAILGTVFLAHASAAMAAAPGAGATTQAAPTAPDPLADERQDQQQAQHMVRQAVAAENRADAAGEGPESLSPDAVSDSDQGLWSEAATTPDDTLGADTTSTDEGADSAQTLVGLTGNAIQPTLADEGAVPTAALPAAPIGDQGASTEPDTTEAEAAGADVDEDGTPAPASPDTSTALGPKASSLPQQPVETPATDASDSPVPLNQITPPPEVTTPAPQPGHSQGSASSGPNQPKARNMASRNVAKSPRYAPARPKARHGGDNMNSAALSIISLEQNSTVPIPPDKRTVVQSAAHDGLSETRRERERERLRQREREQRERAHGHVQMRRHEPTLRPLPATALHPTLPGLDSPALATPGGIRNTLPRLPGTANPLNRGLNPSLQPRAGLGGRSLHHP</sequence>
<dbReference type="EMBL" id="CP038231">
    <property type="protein sequence ID" value="QDH12869.1"/>
    <property type="molecule type" value="Genomic_DNA"/>
</dbReference>
<feature type="region of interest" description="Disordered" evidence="1">
    <location>
        <begin position="370"/>
        <end position="410"/>
    </location>
</feature>
<dbReference type="RefSeq" id="WP_141442511.1">
    <property type="nucleotide sequence ID" value="NZ_CP038231.1"/>
</dbReference>
<keyword evidence="2" id="KW-0732">Signal</keyword>
<feature type="region of interest" description="Disordered" evidence="1">
    <location>
        <begin position="33"/>
        <end position="348"/>
    </location>
</feature>
<feature type="chain" id="PRO_5021463303" evidence="2">
    <location>
        <begin position="33"/>
        <end position="410"/>
    </location>
</feature>
<evidence type="ECO:0000313" key="3">
    <source>
        <dbReference type="EMBL" id="QDH12869.1"/>
    </source>
</evidence>
<feature type="compositionally biased region" description="Polar residues" evidence="1">
    <location>
        <begin position="92"/>
        <end position="135"/>
    </location>
</feature>
<name>A0A4Y6U698_9PROT</name>
<feature type="compositionally biased region" description="Basic and acidic residues" evidence="1">
    <location>
        <begin position="311"/>
        <end position="347"/>
    </location>
</feature>
<dbReference type="AlphaFoldDB" id="A0A4Y6U698"/>
<accession>A0A4Y6U698</accession>
<evidence type="ECO:0000256" key="2">
    <source>
        <dbReference type="SAM" id="SignalP"/>
    </source>
</evidence>
<feature type="signal peptide" evidence="2">
    <location>
        <begin position="1"/>
        <end position="32"/>
    </location>
</feature>
<proteinExistence type="predicted"/>
<dbReference type="Proteomes" id="UP000318709">
    <property type="component" value="Chromosome"/>
</dbReference>
<gene>
    <name evidence="3" type="ORF">E3E12_00095</name>
</gene>
<feature type="compositionally biased region" description="Polar residues" evidence="1">
    <location>
        <begin position="235"/>
        <end position="246"/>
    </location>
</feature>
<reference evidence="3 4" key="1">
    <citation type="submission" date="2019-03" db="EMBL/GenBank/DDBJ databases">
        <title>The complete genome sequence of Swingsia_sp. F3b2 LMG30590(T).</title>
        <authorList>
            <person name="Chua K.-O."/>
            <person name="Chan K.-G."/>
            <person name="See-Too W.-S."/>
        </authorList>
    </citation>
    <scope>NUCLEOTIDE SEQUENCE [LARGE SCALE GENOMIC DNA]</scope>
    <source>
        <strain evidence="3 4">F3b2</strain>
    </source>
</reference>
<feature type="compositionally biased region" description="Pro residues" evidence="1">
    <location>
        <begin position="222"/>
        <end position="233"/>
    </location>
</feature>
<protein>
    <submittedName>
        <fullName evidence="3">Uncharacterized protein</fullName>
    </submittedName>
</protein>
<feature type="compositionally biased region" description="Polar residues" evidence="1">
    <location>
        <begin position="277"/>
        <end position="294"/>
    </location>
</feature>
<evidence type="ECO:0000256" key="1">
    <source>
        <dbReference type="SAM" id="MobiDB-lite"/>
    </source>
</evidence>
<dbReference type="KEGG" id="swf:E3E12_00095"/>
<feature type="compositionally biased region" description="Polar residues" evidence="1">
    <location>
        <begin position="198"/>
        <end position="221"/>
    </location>
</feature>